<gene>
    <name evidence="1" type="ORF">PYX00_005608</name>
</gene>
<accession>A0AAW2HSH1</accession>
<dbReference type="EMBL" id="JARGDH010000003">
    <property type="protein sequence ID" value="KAL0272747.1"/>
    <property type="molecule type" value="Genomic_DNA"/>
</dbReference>
<protein>
    <submittedName>
        <fullName evidence="1">Uncharacterized protein</fullName>
    </submittedName>
</protein>
<sequence length="66" mass="7778">MTSFCLHGNLFSFLRIKRMMISNNKNIVTGTAISLDDVCKHEYIRLLGRMYAEKYTEQKMKMLMVL</sequence>
<organism evidence="1">
    <name type="scientific">Menopon gallinae</name>
    <name type="common">poultry shaft louse</name>
    <dbReference type="NCBI Taxonomy" id="328185"/>
    <lineage>
        <taxon>Eukaryota</taxon>
        <taxon>Metazoa</taxon>
        <taxon>Ecdysozoa</taxon>
        <taxon>Arthropoda</taxon>
        <taxon>Hexapoda</taxon>
        <taxon>Insecta</taxon>
        <taxon>Pterygota</taxon>
        <taxon>Neoptera</taxon>
        <taxon>Paraneoptera</taxon>
        <taxon>Psocodea</taxon>
        <taxon>Troctomorpha</taxon>
        <taxon>Phthiraptera</taxon>
        <taxon>Amblycera</taxon>
        <taxon>Menoponidae</taxon>
        <taxon>Menopon</taxon>
    </lineage>
</organism>
<evidence type="ECO:0000313" key="1">
    <source>
        <dbReference type="EMBL" id="KAL0272747.1"/>
    </source>
</evidence>
<reference evidence="1" key="1">
    <citation type="journal article" date="2024" name="Gigascience">
        <title>Chromosome-level genome of the poultry shaft louse Menopon gallinae provides insight into the host-switching and adaptive evolution of parasitic lice.</title>
        <authorList>
            <person name="Xu Y."/>
            <person name="Ma L."/>
            <person name="Liu S."/>
            <person name="Liang Y."/>
            <person name="Liu Q."/>
            <person name="He Z."/>
            <person name="Tian L."/>
            <person name="Duan Y."/>
            <person name="Cai W."/>
            <person name="Li H."/>
            <person name="Song F."/>
        </authorList>
    </citation>
    <scope>NUCLEOTIDE SEQUENCE</scope>
    <source>
        <strain evidence="1">Cailab_2023a</strain>
    </source>
</reference>
<comment type="caution">
    <text evidence="1">The sequence shown here is derived from an EMBL/GenBank/DDBJ whole genome shotgun (WGS) entry which is preliminary data.</text>
</comment>
<dbReference type="AlphaFoldDB" id="A0AAW2HSH1"/>
<name>A0AAW2HSH1_9NEOP</name>
<proteinExistence type="predicted"/>